<proteinExistence type="predicted"/>
<feature type="domain" description="CHAT" evidence="1">
    <location>
        <begin position="7"/>
        <end position="57"/>
    </location>
</feature>
<dbReference type="KEGG" id="mbw:MSBRW_2114"/>
<dbReference type="EMBL" id="CP009526">
    <property type="protein sequence ID" value="AKB51367.1"/>
    <property type="molecule type" value="Genomic_DNA"/>
</dbReference>
<dbReference type="AlphaFoldDB" id="A0A0E3QNH4"/>
<organism evidence="2 3">
    <name type="scientific">Methanosarcina barkeri str. Wiesmoor</name>
    <dbReference type="NCBI Taxonomy" id="1434109"/>
    <lineage>
        <taxon>Archaea</taxon>
        <taxon>Methanobacteriati</taxon>
        <taxon>Methanobacteriota</taxon>
        <taxon>Stenosarchaea group</taxon>
        <taxon>Methanomicrobia</taxon>
        <taxon>Methanosarcinales</taxon>
        <taxon>Methanosarcinaceae</taxon>
        <taxon>Methanosarcina</taxon>
    </lineage>
</organism>
<evidence type="ECO:0000313" key="2">
    <source>
        <dbReference type="EMBL" id="AKB51367.1"/>
    </source>
</evidence>
<accession>A0A0E3QNH4</accession>
<reference evidence="2 3" key="1">
    <citation type="submission" date="2014-07" db="EMBL/GenBank/DDBJ databases">
        <title>Methanogenic archaea and the global carbon cycle.</title>
        <authorList>
            <person name="Henriksen J.R."/>
            <person name="Luke J."/>
            <person name="Reinhart S."/>
            <person name="Benedict M.N."/>
            <person name="Youngblut N.D."/>
            <person name="Metcalf M.E."/>
            <person name="Whitaker R.J."/>
            <person name="Metcalf W.W."/>
        </authorList>
    </citation>
    <scope>NUCLEOTIDE SEQUENCE [LARGE SCALE GENOMIC DNA]</scope>
    <source>
        <strain evidence="2 3">Wiesmoor</strain>
    </source>
</reference>
<dbReference type="Proteomes" id="UP000033038">
    <property type="component" value="Chromosome"/>
</dbReference>
<gene>
    <name evidence="2" type="ORF">MSBRW_2114</name>
</gene>
<dbReference type="InterPro" id="IPR024983">
    <property type="entry name" value="CHAT_dom"/>
</dbReference>
<dbReference type="HOGENOM" id="CLU_2475974_0_0_2"/>
<dbReference type="PATRIC" id="fig|1434109.4.peg.2720"/>
<sequence>MLSKRRIPAVVAMQYSVLDDVATKFAYTFYRTSASGKSVDVALYEFRIAMKDSEKINGFGFATPVLCLSDFNCAQAGKIKLHAATLP</sequence>
<dbReference type="RefSeq" id="WP_011307561.1">
    <property type="nucleotide sequence ID" value="NZ_CP009526.1"/>
</dbReference>
<evidence type="ECO:0000259" key="1">
    <source>
        <dbReference type="Pfam" id="PF12770"/>
    </source>
</evidence>
<dbReference type="Pfam" id="PF12770">
    <property type="entry name" value="CHAT"/>
    <property type="match status" value="1"/>
</dbReference>
<name>A0A0E3QNH4_METBA</name>
<protein>
    <recommendedName>
        <fullName evidence="1">CHAT domain-containing protein</fullName>
    </recommendedName>
</protein>
<evidence type="ECO:0000313" key="3">
    <source>
        <dbReference type="Proteomes" id="UP000033038"/>
    </source>
</evidence>
<dbReference type="GeneID" id="77093203"/>